<evidence type="ECO:0000256" key="1">
    <source>
        <dbReference type="SAM" id="Phobius"/>
    </source>
</evidence>
<dbReference type="SUPFAM" id="SSF53850">
    <property type="entry name" value="Periplasmic binding protein-like II"/>
    <property type="match status" value="1"/>
</dbReference>
<keyword evidence="1" id="KW-0472">Membrane</keyword>
<evidence type="ECO:0000313" key="3">
    <source>
        <dbReference type="Proteomes" id="UP000293902"/>
    </source>
</evidence>
<evidence type="ECO:0000313" key="2">
    <source>
        <dbReference type="EMBL" id="QBH11524.1"/>
    </source>
</evidence>
<proteinExistence type="predicted"/>
<keyword evidence="3" id="KW-1185">Reference proteome</keyword>
<name>A0ABX5RB31_9BACT</name>
<keyword evidence="1" id="KW-1133">Transmembrane helix</keyword>
<sequence length="188" mass="20780">MNNPGCQNCLFYPFLPRHDTAEKTGSPLQLKLKSCKKRRAKNEKKREWLILITMALLMMIPMLAASPARAGGVKVITSSSTPVDSIDQADVKKIFLGKTKSWPDGNPVEFVVLKSGDVHENFLKSYVKKSASQFKTYWKKQVFTGKGKNPTSFGSENELLAYVTGKTGVIGYVSAETDTADAKILSEQ</sequence>
<keyword evidence="1" id="KW-0812">Transmembrane</keyword>
<feature type="transmembrane region" description="Helical" evidence="1">
    <location>
        <begin position="48"/>
        <end position="68"/>
    </location>
</feature>
<gene>
    <name evidence="2" type="ORF">EYB58_00470</name>
</gene>
<reference evidence="2 3" key="1">
    <citation type="submission" date="2019-02" db="EMBL/GenBank/DDBJ databases">
        <title>Complete genome sequence of Desulfobacter hydrogenophilus AcRS1.</title>
        <authorList>
            <person name="Marietou A."/>
            <person name="Lund M.B."/>
            <person name="Marshall I.P.G."/>
            <person name="Schreiber L."/>
            <person name="Jorgensen B."/>
        </authorList>
    </citation>
    <scope>NUCLEOTIDE SEQUENCE [LARGE SCALE GENOMIC DNA]</scope>
    <source>
        <strain evidence="2 3">AcRS1</strain>
    </source>
</reference>
<accession>A0ABX5RB31</accession>
<dbReference type="Proteomes" id="UP000293902">
    <property type="component" value="Chromosome"/>
</dbReference>
<protein>
    <recommendedName>
        <fullName evidence="4">PBP domain-containing protein</fullName>
    </recommendedName>
</protein>
<dbReference type="RefSeq" id="WP_131071976.1">
    <property type="nucleotide sequence ID" value="NZ_CP036313.1"/>
</dbReference>
<dbReference type="EMBL" id="CP036313">
    <property type="protein sequence ID" value="QBH11524.1"/>
    <property type="molecule type" value="Genomic_DNA"/>
</dbReference>
<dbReference type="Gene3D" id="3.40.190.10">
    <property type="entry name" value="Periplasmic binding protein-like II"/>
    <property type="match status" value="1"/>
</dbReference>
<organism evidence="2 3">
    <name type="scientific">Desulfobacter hydrogenophilus</name>
    <dbReference type="NCBI Taxonomy" id="2291"/>
    <lineage>
        <taxon>Bacteria</taxon>
        <taxon>Pseudomonadati</taxon>
        <taxon>Thermodesulfobacteriota</taxon>
        <taxon>Desulfobacteria</taxon>
        <taxon>Desulfobacterales</taxon>
        <taxon>Desulfobacteraceae</taxon>
        <taxon>Desulfobacter</taxon>
    </lineage>
</organism>
<evidence type="ECO:0008006" key="4">
    <source>
        <dbReference type="Google" id="ProtNLM"/>
    </source>
</evidence>